<organism evidence="2 3">
    <name type="scientific">Acanthamoeba polyphaga mimivirus</name>
    <name type="common">APMV</name>
    <dbReference type="NCBI Taxonomy" id="212035"/>
    <lineage>
        <taxon>Viruses</taxon>
        <taxon>Varidnaviria</taxon>
        <taxon>Bamfordvirae</taxon>
        <taxon>Nucleocytoviricota</taxon>
        <taxon>Megaviricetes</taxon>
        <taxon>Imitervirales</taxon>
        <taxon>Mimiviridae</taxon>
        <taxon>Megamimivirinae</taxon>
        <taxon>Mimivirus</taxon>
        <taxon>Mimivirus bradfordmassiliense</taxon>
    </lineage>
</organism>
<evidence type="ECO:0000313" key="2">
    <source>
        <dbReference type="EMBL" id="AKI79178.1"/>
    </source>
</evidence>
<dbReference type="EMBL" id="KM982401">
    <property type="protein sequence ID" value="AKI79178.1"/>
    <property type="molecule type" value="Genomic_DNA"/>
</dbReference>
<dbReference type="Pfam" id="PF19065">
    <property type="entry name" value="P8_CR"/>
    <property type="match status" value="1"/>
</dbReference>
<dbReference type="Proteomes" id="UP000241474">
    <property type="component" value="Segment"/>
</dbReference>
<dbReference type="InterPro" id="IPR043916">
    <property type="entry name" value="P8_CR"/>
</dbReference>
<evidence type="ECO:0000259" key="1">
    <source>
        <dbReference type="Pfam" id="PF19065"/>
    </source>
</evidence>
<proteinExistence type="predicted"/>
<accession>A0A0G2Y0L7</accession>
<reference evidence="2 3" key="1">
    <citation type="submission" date="2014-10" db="EMBL/GenBank/DDBJ databases">
        <title>Pan-genome analysis of Brazilian lineage A amoebal mimiviruses.</title>
        <authorList>
            <person name="Assis F.L."/>
            <person name="Abrahao J.S."/>
            <person name="Kroon E.G."/>
            <person name="Dornas F.P."/>
            <person name="Andrade K.R."/>
            <person name="Borato P.V.M."/>
            <person name="Pilotto M.R."/>
            <person name="Benamar S."/>
            <person name="LaScola B."/>
            <person name="Colson P."/>
        </authorList>
    </citation>
    <scope>NUCLEOTIDE SEQUENCE [LARGE SCALE GENOMIC DNA]</scope>
    <source>
        <strain evidence="2 3">Oyster</strain>
    </source>
</reference>
<protein>
    <recommendedName>
        <fullName evidence="1">Minor capsid protein P8 central region domain-containing protein</fullName>
    </recommendedName>
</protein>
<organismHost>
    <name type="scientific">Acanthamoeba polyphaga</name>
    <name type="common">Amoeba</name>
    <dbReference type="NCBI Taxonomy" id="5757"/>
</organismHost>
<name>A0A0G2Y0L7_MIMIV</name>
<evidence type="ECO:0000313" key="3">
    <source>
        <dbReference type="Proteomes" id="UP000241474"/>
    </source>
</evidence>
<feature type="domain" description="Minor capsid protein P8 central region" evidence="1">
    <location>
        <begin position="53"/>
        <end position="179"/>
    </location>
</feature>
<sequence length="185" mass="20835">MYKLNSSIMSLPEGAIKKNINSYELIKTPFVIFQADKNDFDKMSQKAVSSIGTESIISKVFYSPENIKLIQKQIIKRVFKLTKGSYLIDKQNKEDLLIVMKSVYMQNASGLNTKITSIKQIRNIIADLNNNVVNEVTPGIMTEVKSYVRYVNDVFNPVMPLDRPVNVSNSGTKSLPSVSTLYSNN</sequence>